<dbReference type="PANTHER" id="PTHR24252:SF7">
    <property type="entry name" value="HYALIN"/>
    <property type="match status" value="1"/>
</dbReference>
<dbReference type="SUPFAM" id="SSF57414">
    <property type="entry name" value="Hairpin loop containing domain-like"/>
    <property type="match status" value="1"/>
</dbReference>
<feature type="signal peptide" evidence="14">
    <location>
        <begin position="1"/>
        <end position="19"/>
    </location>
</feature>
<keyword evidence="9" id="KW-0094">Blood coagulation</keyword>
<accession>A0AAD1SFZ9</accession>
<keyword evidence="3 13" id="KW-0645">Protease</keyword>
<keyword evidence="10" id="KW-0865">Zymogen</keyword>
<dbReference type="GO" id="GO:0006508">
    <property type="term" value="P:proteolysis"/>
    <property type="evidence" value="ECO:0007669"/>
    <property type="project" value="UniProtKB-KW"/>
</dbReference>
<evidence type="ECO:0000313" key="18">
    <source>
        <dbReference type="Proteomes" id="UP001295444"/>
    </source>
</evidence>
<organism evidence="17 18">
    <name type="scientific">Pelobates cultripes</name>
    <name type="common">Western spadefoot toad</name>
    <dbReference type="NCBI Taxonomy" id="61616"/>
    <lineage>
        <taxon>Eukaryota</taxon>
        <taxon>Metazoa</taxon>
        <taxon>Chordata</taxon>
        <taxon>Craniata</taxon>
        <taxon>Vertebrata</taxon>
        <taxon>Euteleostomi</taxon>
        <taxon>Amphibia</taxon>
        <taxon>Batrachia</taxon>
        <taxon>Anura</taxon>
        <taxon>Pelobatoidea</taxon>
        <taxon>Pelobatidae</taxon>
        <taxon>Pelobates</taxon>
    </lineage>
</organism>
<evidence type="ECO:0000256" key="5">
    <source>
        <dbReference type="ARBA" id="ARBA00022729"/>
    </source>
</evidence>
<proteinExistence type="predicted"/>
<dbReference type="InterPro" id="IPR000177">
    <property type="entry name" value="Apple"/>
</dbReference>
<evidence type="ECO:0000256" key="11">
    <source>
        <dbReference type="ARBA" id="ARBA00023157"/>
    </source>
</evidence>
<gene>
    <name evidence="17" type="ORF">PECUL_23A058354</name>
</gene>
<evidence type="ECO:0000256" key="1">
    <source>
        <dbReference type="ARBA" id="ARBA00004613"/>
    </source>
</evidence>
<evidence type="ECO:0000259" key="15">
    <source>
        <dbReference type="PROSITE" id="PS50240"/>
    </source>
</evidence>
<dbReference type="FunFam" id="2.40.10.10:FF:000003">
    <property type="entry name" value="Transmembrane serine protease 3"/>
    <property type="match status" value="1"/>
</dbReference>
<keyword evidence="2" id="KW-0964">Secreted</keyword>
<dbReference type="GO" id="GO:0007596">
    <property type="term" value="P:blood coagulation"/>
    <property type="evidence" value="ECO:0007669"/>
    <property type="project" value="UniProtKB-KW"/>
</dbReference>
<feature type="domain" description="Peptidase S1" evidence="15">
    <location>
        <begin position="391"/>
        <end position="628"/>
    </location>
</feature>
<dbReference type="PROSITE" id="PS50948">
    <property type="entry name" value="PAN"/>
    <property type="match status" value="3"/>
</dbReference>
<evidence type="ECO:0000256" key="8">
    <source>
        <dbReference type="ARBA" id="ARBA00022825"/>
    </source>
</evidence>
<evidence type="ECO:0000259" key="16">
    <source>
        <dbReference type="PROSITE" id="PS50948"/>
    </source>
</evidence>
<dbReference type="GO" id="GO:0004252">
    <property type="term" value="F:serine-type endopeptidase activity"/>
    <property type="evidence" value="ECO:0007669"/>
    <property type="project" value="InterPro"/>
</dbReference>
<evidence type="ECO:0000256" key="6">
    <source>
        <dbReference type="ARBA" id="ARBA00022737"/>
    </source>
</evidence>
<dbReference type="InterPro" id="IPR001314">
    <property type="entry name" value="Peptidase_S1A"/>
</dbReference>
<keyword evidence="7 13" id="KW-0378">Hydrolase</keyword>
<reference evidence="17" key="1">
    <citation type="submission" date="2022-03" db="EMBL/GenBank/DDBJ databases">
        <authorList>
            <person name="Alioto T."/>
            <person name="Alioto T."/>
            <person name="Gomez Garrido J."/>
        </authorList>
    </citation>
    <scope>NUCLEOTIDE SEQUENCE</scope>
</reference>
<dbReference type="PROSITE" id="PS50240">
    <property type="entry name" value="TRYPSIN_DOM"/>
    <property type="match status" value="1"/>
</dbReference>
<comment type="subcellular location">
    <subcellularLocation>
        <location evidence="1">Secreted</location>
    </subcellularLocation>
</comment>
<keyword evidence="4" id="KW-0356">Hemostasis</keyword>
<keyword evidence="5 14" id="KW-0732">Signal</keyword>
<dbReference type="PRINTS" id="PR00722">
    <property type="entry name" value="CHYMOTRYPSIN"/>
</dbReference>
<keyword evidence="11" id="KW-1015">Disulfide bond</keyword>
<evidence type="ECO:0000256" key="14">
    <source>
        <dbReference type="SAM" id="SignalP"/>
    </source>
</evidence>
<evidence type="ECO:0000256" key="9">
    <source>
        <dbReference type="ARBA" id="ARBA00023084"/>
    </source>
</evidence>
<evidence type="ECO:0000256" key="13">
    <source>
        <dbReference type="RuleBase" id="RU363034"/>
    </source>
</evidence>
<dbReference type="AlphaFoldDB" id="A0AAD1SFZ9"/>
<evidence type="ECO:0000313" key="17">
    <source>
        <dbReference type="EMBL" id="CAH2300342.1"/>
    </source>
</evidence>
<dbReference type="PROSITE" id="PS00134">
    <property type="entry name" value="TRYPSIN_HIS"/>
    <property type="match status" value="1"/>
</dbReference>
<keyword evidence="6" id="KW-0677">Repeat</keyword>
<sequence>MSWLCRIFCCVIIFPLISGECITALEKDVYIKGGDYSSVFAPDVEYCQSVCTFSPRCLTFSYLPGDWARQNEKFACFLKDSAKDKLPKVNLAGAISGHSLKNCNNRINVCRNKMFAGIEMMGTNYNIINATDENQCQEMCTNDIHCQFFSYVTHTFHSVKLRHVCYFKYSSKGMPSKIRLLENVISGFSLKHCGKSNLGCKRDLFQSAEFSAENLISVIAPDVHICQKICTFYPNCLFFTFLKKEWRTPSQRNLCYLKTSKTGLPNDVTVIEDAISGFSLLTCKTSPTVCPLLTFNDMDFLGTDLLVQEVDGENECQQLCSKTTQCQFFTYKPVQSSCTENKCKCYLKMSNNGLPTGILHGKGANSGFSLRLCRNRVITGCGQPVDPENRIVGGEDSSLGEWPWQVSMQLRMPGNVIHHACGGSIISNQWILTAAHCVSDYNQPRAWNIYGGFLKLSNISLTTPKFEIDQIIIHPLYKVAESGYDLALLKLKTPISFTDHVQAICLPPQDNSLVIPNSCWITGWGYTIEDGQAENVLQKAEVPIVTQKECQANYSPEKINDKVICAGYKQGKVDACKGDSGGPIACKVDNTWYLFGITSWGEGCAKAGKPGVYTRVTAFADWIKEQIKLNQ</sequence>
<evidence type="ECO:0000256" key="7">
    <source>
        <dbReference type="ARBA" id="ARBA00022801"/>
    </source>
</evidence>
<dbReference type="SUPFAM" id="SSF50494">
    <property type="entry name" value="Trypsin-like serine proteases"/>
    <property type="match status" value="1"/>
</dbReference>
<evidence type="ECO:0000256" key="12">
    <source>
        <dbReference type="ARBA" id="ARBA00023180"/>
    </source>
</evidence>
<evidence type="ECO:0000256" key="4">
    <source>
        <dbReference type="ARBA" id="ARBA00022696"/>
    </source>
</evidence>
<dbReference type="InterPro" id="IPR001254">
    <property type="entry name" value="Trypsin_dom"/>
</dbReference>
<dbReference type="Proteomes" id="UP001295444">
    <property type="component" value="Chromosome 06"/>
</dbReference>
<dbReference type="InterPro" id="IPR003609">
    <property type="entry name" value="Pan_app"/>
</dbReference>
<feature type="domain" description="Apple" evidence="16">
    <location>
        <begin position="21"/>
        <end position="103"/>
    </location>
</feature>
<dbReference type="Gene3D" id="2.40.10.10">
    <property type="entry name" value="Trypsin-like serine proteases"/>
    <property type="match status" value="1"/>
</dbReference>
<dbReference type="Pfam" id="PF00024">
    <property type="entry name" value="PAN_1"/>
    <property type="match status" value="4"/>
</dbReference>
<dbReference type="CDD" id="cd01100">
    <property type="entry name" value="APPLE_Factor_XI_like"/>
    <property type="match status" value="4"/>
</dbReference>
<dbReference type="SMART" id="SM00020">
    <property type="entry name" value="Tryp_SPc"/>
    <property type="match status" value="1"/>
</dbReference>
<dbReference type="PANTHER" id="PTHR24252">
    <property type="entry name" value="ACROSIN-RELATED"/>
    <property type="match status" value="1"/>
</dbReference>
<dbReference type="CDD" id="cd00190">
    <property type="entry name" value="Tryp_SPc"/>
    <property type="match status" value="1"/>
</dbReference>
<evidence type="ECO:0000256" key="2">
    <source>
        <dbReference type="ARBA" id="ARBA00022525"/>
    </source>
</evidence>
<dbReference type="InterPro" id="IPR033116">
    <property type="entry name" value="TRYPSIN_SER"/>
</dbReference>
<keyword evidence="12" id="KW-0325">Glycoprotein</keyword>
<dbReference type="SMART" id="SM00223">
    <property type="entry name" value="APPLE"/>
    <property type="match status" value="4"/>
</dbReference>
<keyword evidence="18" id="KW-1185">Reference proteome</keyword>
<feature type="chain" id="PRO_5041987551" evidence="14">
    <location>
        <begin position="20"/>
        <end position="631"/>
    </location>
</feature>
<dbReference type="GO" id="GO:0005576">
    <property type="term" value="C:extracellular region"/>
    <property type="evidence" value="ECO:0007669"/>
    <property type="project" value="UniProtKB-SubCell"/>
</dbReference>
<dbReference type="InterPro" id="IPR043504">
    <property type="entry name" value="Peptidase_S1_PA_chymotrypsin"/>
</dbReference>
<evidence type="ECO:0000256" key="10">
    <source>
        <dbReference type="ARBA" id="ARBA00023145"/>
    </source>
</evidence>
<dbReference type="InterPro" id="IPR018114">
    <property type="entry name" value="TRYPSIN_HIS"/>
</dbReference>
<feature type="domain" description="Apple" evidence="16">
    <location>
        <begin position="283"/>
        <end position="373"/>
    </location>
</feature>
<dbReference type="PRINTS" id="PR00005">
    <property type="entry name" value="APPLEDOMAIN"/>
</dbReference>
<protein>
    <submittedName>
        <fullName evidence="17">Plasma kallikrein</fullName>
    </submittedName>
</protein>
<dbReference type="Pfam" id="PF00089">
    <property type="entry name" value="Trypsin"/>
    <property type="match status" value="1"/>
</dbReference>
<dbReference type="InterPro" id="IPR009003">
    <property type="entry name" value="Peptidase_S1_PA"/>
</dbReference>
<dbReference type="EMBL" id="OW240917">
    <property type="protein sequence ID" value="CAH2300342.1"/>
    <property type="molecule type" value="Genomic_DNA"/>
</dbReference>
<name>A0AAD1SFZ9_PELCU</name>
<dbReference type="PROSITE" id="PS00135">
    <property type="entry name" value="TRYPSIN_SER"/>
    <property type="match status" value="1"/>
</dbReference>
<dbReference type="Gene3D" id="3.50.4.10">
    <property type="entry name" value="Hepatocyte Growth Factor"/>
    <property type="match status" value="4"/>
</dbReference>
<keyword evidence="8 13" id="KW-0720">Serine protease</keyword>
<evidence type="ECO:0000256" key="3">
    <source>
        <dbReference type="ARBA" id="ARBA00022670"/>
    </source>
</evidence>
<feature type="domain" description="Apple" evidence="16">
    <location>
        <begin position="110"/>
        <end position="193"/>
    </location>
</feature>